<gene>
    <name evidence="1" type="ORF">PLOB_00004577</name>
</gene>
<proteinExistence type="predicted"/>
<dbReference type="Proteomes" id="UP001159405">
    <property type="component" value="Unassembled WGS sequence"/>
</dbReference>
<protein>
    <submittedName>
        <fullName evidence="1">Uncharacterized protein</fullName>
    </submittedName>
</protein>
<accession>A0ABN8N7V6</accession>
<comment type="caution">
    <text evidence="1">The sequence shown here is derived from an EMBL/GenBank/DDBJ whole genome shotgun (WGS) entry which is preliminary data.</text>
</comment>
<evidence type="ECO:0000313" key="1">
    <source>
        <dbReference type="EMBL" id="CAH3044966.1"/>
    </source>
</evidence>
<evidence type="ECO:0000313" key="2">
    <source>
        <dbReference type="Proteomes" id="UP001159405"/>
    </source>
</evidence>
<organism evidence="1 2">
    <name type="scientific">Porites lobata</name>
    <dbReference type="NCBI Taxonomy" id="104759"/>
    <lineage>
        <taxon>Eukaryota</taxon>
        <taxon>Metazoa</taxon>
        <taxon>Cnidaria</taxon>
        <taxon>Anthozoa</taxon>
        <taxon>Hexacorallia</taxon>
        <taxon>Scleractinia</taxon>
        <taxon>Fungiina</taxon>
        <taxon>Poritidae</taxon>
        <taxon>Porites</taxon>
    </lineage>
</organism>
<keyword evidence="2" id="KW-1185">Reference proteome</keyword>
<sequence>MIIINAFHGLRRRRLIAIQLHRRILRRRRRRHRPRFWRLPRPMNSWFEIHYNDPLIPDDYFKEQLRVTVRNGKVPSKTEKPKAFGLSYLAIVNEHLPWYLCIWLAI</sequence>
<name>A0ABN8N7V6_9CNID</name>
<reference evidence="1 2" key="1">
    <citation type="submission" date="2022-05" db="EMBL/GenBank/DDBJ databases">
        <authorList>
            <consortium name="Genoscope - CEA"/>
            <person name="William W."/>
        </authorList>
    </citation>
    <scope>NUCLEOTIDE SEQUENCE [LARGE SCALE GENOMIC DNA]</scope>
</reference>
<dbReference type="EMBL" id="CALNXK010000012">
    <property type="protein sequence ID" value="CAH3044966.1"/>
    <property type="molecule type" value="Genomic_DNA"/>
</dbReference>